<dbReference type="InterPro" id="IPR012347">
    <property type="entry name" value="Ferritin-like"/>
</dbReference>
<comment type="caution">
    <text evidence="4">The sequence shown here is derived from an EMBL/GenBank/DDBJ whole genome shotgun (WGS) entry which is preliminary data.</text>
</comment>
<reference evidence="4 5" key="1">
    <citation type="submission" date="2024-03" db="EMBL/GenBank/DDBJ databases">
        <title>Ignisphaera cupida sp. nov., a hyperthermophilic hydrolytic archaeon from a hot spring of Kamchatka, and proposal of Ignisphaeraceae fam. nov.</title>
        <authorList>
            <person name="Podosokorskaya O.A."/>
            <person name="Elcheninov A.G."/>
            <person name="Maltseva A.I."/>
            <person name="Zayulina K.S."/>
            <person name="Novikov A."/>
            <person name="Merkel A.Y."/>
        </authorList>
    </citation>
    <scope>NUCLEOTIDE SEQUENCE [LARGE SCALE GENOMIC DNA]</scope>
    <source>
        <strain evidence="4 5">38H-sp</strain>
    </source>
</reference>
<evidence type="ECO:0000256" key="2">
    <source>
        <dbReference type="SAM" id="SignalP"/>
    </source>
</evidence>
<name>A0ABU9U9Q0_9SPIR</name>
<dbReference type="EMBL" id="JBCHKQ010000001">
    <property type="protein sequence ID" value="MEM5947389.1"/>
    <property type="molecule type" value="Genomic_DNA"/>
</dbReference>
<accession>A0ABU9U9Q0</accession>
<feature type="compositionally biased region" description="Low complexity" evidence="1">
    <location>
        <begin position="24"/>
        <end position="38"/>
    </location>
</feature>
<keyword evidence="5" id="KW-1185">Reference proteome</keyword>
<dbReference type="Pfam" id="PF09968">
    <property type="entry name" value="DUF2202"/>
    <property type="match status" value="1"/>
</dbReference>
<keyword evidence="2" id="KW-0732">Signal</keyword>
<evidence type="ECO:0000313" key="4">
    <source>
        <dbReference type="EMBL" id="MEM5947389.1"/>
    </source>
</evidence>
<sequence length="261" mass="28861">MKKLIIMALIITTVAATAFAAPWKNGQPQQPQAQNGQYPGSGNGMMGENGDRPHGMGMEDNMGFRMLESIPASELSAKEKQDIESLIEYEKLLGDIEAAYAKTFPGSMFDRHADAPHGTAFDFFLERYGLDNPVEGMKEGEYKNSSLESRYKKLAGETELKDAVKNSLALTEELLVKVRQARENSDNEDLDIFYIRFEQGLANRLASGAKLLVFVGETYKPSYLSQDELDELILNTRAGGPGRKDFQPDGQGRGNPGRGRK</sequence>
<proteinExistence type="predicted"/>
<dbReference type="InterPro" id="IPR019243">
    <property type="entry name" value="DUF2202"/>
</dbReference>
<feature type="chain" id="PRO_5046828066" evidence="2">
    <location>
        <begin position="21"/>
        <end position="261"/>
    </location>
</feature>
<organism evidence="4 5">
    <name type="scientific">Rarispira pelagica</name>
    <dbReference type="NCBI Taxonomy" id="3141764"/>
    <lineage>
        <taxon>Bacteria</taxon>
        <taxon>Pseudomonadati</taxon>
        <taxon>Spirochaetota</taxon>
        <taxon>Spirochaetia</taxon>
        <taxon>Winmispirales</taxon>
        <taxon>Winmispiraceae</taxon>
        <taxon>Rarispira</taxon>
    </lineage>
</organism>
<feature type="signal peptide" evidence="2">
    <location>
        <begin position="1"/>
        <end position="20"/>
    </location>
</feature>
<evidence type="ECO:0000256" key="1">
    <source>
        <dbReference type="SAM" id="MobiDB-lite"/>
    </source>
</evidence>
<feature type="domain" description="DUF2202" evidence="3">
    <location>
        <begin position="114"/>
        <end position="233"/>
    </location>
</feature>
<dbReference type="Proteomes" id="UP001466331">
    <property type="component" value="Unassembled WGS sequence"/>
</dbReference>
<feature type="compositionally biased region" description="Gly residues" evidence="1">
    <location>
        <begin position="251"/>
        <end position="261"/>
    </location>
</feature>
<evidence type="ECO:0000313" key="5">
    <source>
        <dbReference type="Proteomes" id="UP001466331"/>
    </source>
</evidence>
<protein>
    <submittedName>
        <fullName evidence="4">DUF2202 domain-containing protein</fullName>
    </submittedName>
</protein>
<dbReference type="Gene3D" id="1.20.1260.10">
    <property type="match status" value="1"/>
</dbReference>
<dbReference type="RefSeq" id="WP_420068838.1">
    <property type="nucleotide sequence ID" value="NZ_JBCHKQ010000001.1"/>
</dbReference>
<gene>
    <name evidence="4" type="ORF">WKV44_02420</name>
</gene>
<evidence type="ECO:0000259" key="3">
    <source>
        <dbReference type="Pfam" id="PF09968"/>
    </source>
</evidence>
<feature type="region of interest" description="Disordered" evidence="1">
    <location>
        <begin position="236"/>
        <end position="261"/>
    </location>
</feature>
<feature type="region of interest" description="Disordered" evidence="1">
    <location>
        <begin position="24"/>
        <end position="48"/>
    </location>
</feature>